<accession>A0A290XAE1</accession>
<reference evidence="3" key="1">
    <citation type="submission" date="2017-09" db="EMBL/GenBank/DDBJ databases">
        <title>Luteimonas liuhanmingii sp.nov., isolated from the intestinal contents of Tibetan Plateau Pika in Yushu, Qinghai Province, China.</title>
        <authorList>
            <person name="Gui Z."/>
        </authorList>
    </citation>
    <scope>NUCLEOTIDE SEQUENCE [LARGE SCALE GENOMIC DNA]</scope>
    <source>
        <strain evidence="3">100111</strain>
    </source>
</reference>
<sequence length="1275" mass="140328">MTSPSPFAGFWQAGFEGADHINGSAQVLCLNSSTGHLADAGGDYRRMARLGLCTARESAGWRSIERAGCGRYDFSHVGMRARAARAHGVQLLWSFFHYGMPEGLDIFSPAFVPRFADYAHALAAYLAPFHDDGLAPVYTPINEISFLCWAVCETGLMYPHIGDRAHEGYPLKMQLARAAIAAVDAIHAADPRARILSVDPLIHVIAETPEEGERAACEIQYQFQAWDMLAGRLEPQLGGSIRHLDLVGVNYYPYNQWSVGTRRSLEWPHDPGRRRLSALLADVHARYGRPLAISETSHTDERRGPWLLDVCAEVEVARAQGVPVEGVCLYPALDRPDWERPDHWHRSGLWHVCPESLRRRLDPDYAQALALAQHHRRCADRPPSPATRSPMKTLIVFSHLRWGFVYQRPQHLLSRVAAQWDILFVEEPVHGAPALEVSTPAPGVTVLQPRTLAEGHGFVDTQFEPIAALLHEYLAEHRIEHYGVWLYTPMALPLLGGLTPEVIVYDCMDQLSAFLGAPPQLLRRESTLLDIASVVFTGGPSLYEAKRTASANVHSLPSSVDAAHFAPREEGHVASHLFSGIARPRLGYYGVVDERLDLDLLARIADADPAWQVCIVGPVVKIDPATLPRRANLHYLPQQAYDDLPDVLAAWDVCLMPFALNASTEFISPTKTLEYMAAGKPVVSTAIADVRRLYAAGVAIATDPDAFISACREALAEGQAQRAGRLGRQQQLVQQTSWDRAAEVVVQEISRVHGGLRPKVQEYLDGRRVVSLPKQEATVGRAAREAPAECLIIGAGPTGLSAALHYGKGSVLVEANDSVGGWCRSIDDQGFVFDYAGHIMFSKDPDVLALYERLLGDNLHWQDREAWVYSKGVHTRYPFQGALYGLPTDVLKECIIGAIEARFGPLDGDGTPAASRDAVGALPRDCCGDGTVPEPADGDVKDHATGDVRALATRRAPRNFHEFIHEVWGAGVARHFAVPYNLKLWTVPLQDMETSWLGGRVPMPDLDEMIDGALRPVSKPVGPNARFGYPRTGGFQALMDGFLPHLEGELVLSTRLTALHPERRVAVFSDGRQRSYASLVSTLPLPELIRIIGDEAPAAVREAAAALRHVSVRCVNLGIGREDITDKHWIYYPEDTVFHRIFVQGNASPGNNPPGGFGLTCEITYSPTKPLPCDDQGLIDRCIAECIQVGMLREDDRVLTANVVDMPYAYVIYDHARAANVALIREWLAARDIVLAGRYSEWEYYNSDHAFLAGKRAAEALRRDNVAAVTARSDG</sequence>
<dbReference type="Gene3D" id="3.50.50.60">
    <property type="entry name" value="FAD/NAD(P)-binding domain"/>
    <property type="match status" value="2"/>
</dbReference>
<dbReference type="GO" id="GO:0050660">
    <property type="term" value="F:flavin adenine dinucleotide binding"/>
    <property type="evidence" value="ECO:0007669"/>
    <property type="project" value="TreeGrafter"/>
</dbReference>
<evidence type="ECO:0000313" key="3">
    <source>
        <dbReference type="Proteomes" id="UP000218968"/>
    </source>
</evidence>
<dbReference type="Pfam" id="PF01593">
    <property type="entry name" value="Amino_oxidase"/>
    <property type="match status" value="1"/>
</dbReference>
<dbReference type="AlphaFoldDB" id="A0A290XAE1"/>
<dbReference type="Proteomes" id="UP000218968">
    <property type="component" value="Chromosome"/>
</dbReference>
<dbReference type="Gene3D" id="3.20.20.80">
    <property type="entry name" value="Glycosidases"/>
    <property type="match status" value="1"/>
</dbReference>
<gene>
    <name evidence="2" type="ORF">CNR27_00240</name>
</gene>
<dbReference type="Gene3D" id="3.40.50.2000">
    <property type="entry name" value="Glycogen Phosphorylase B"/>
    <property type="match status" value="1"/>
</dbReference>
<dbReference type="InterPro" id="IPR036188">
    <property type="entry name" value="FAD/NAD-bd_sf"/>
</dbReference>
<dbReference type="RefSeq" id="WP_096296411.1">
    <property type="nucleotide sequence ID" value="NZ_CP023406.1"/>
</dbReference>
<dbReference type="OrthoDB" id="9179784at2"/>
<dbReference type="SUPFAM" id="SSF51445">
    <property type="entry name" value="(Trans)glycosidases"/>
    <property type="match status" value="1"/>
</dbReference>
<proteinExistence type="predicted"/>
<evidence type="ECO:0000259" key="1">
    <source>
        <dbReference type="Pfam" id="PF01593"/>
    </source>
</evidence>
<dbReference type="GO" id="GO:0008767">
    <property type="term" value="F:UDP-galactopyranose mutase activity"/>
    <property type="evidence" value="ECO:0007669"/>
    <property type="project" value="TreeGrafter"/>
</dbReference>
<feature type="domain" description="Amine oxidase" evidence="1">
    <location>
        <begin position="799"/>
        <end position="1261"/>
    </location>
</feature>
<dbReference type="GO" id="GO:0005829">
    <property type="term" value="C:cytosol"/>
    <property type="evidence" value="ECO:0007669"/>
    <property type="project" value="TreeGrafter"/>
</dbReference>
<dbReference type="PANTHER" id="PTHR21197:SF0">
    <property type="entry name" value="UDP-GALACTOPYRANOSE MUTASE"/>
    <property type="match status" value="1"/>
</dbReference>
<dbReference type="SUPFAM" id="SSF51971">
    <property type="entry name" value="Nucleotide-binding domain"/>
    <property type="match status" value="1"/>
</dbReference>
<dbReference type="EMBL" id="CP023406">
    <property type="protein sequence ID" value="ATD66080.1"/>
    <property type="molecule type" value="Genomic_DNA"/>
</dbReference>
<dbReference type="GO" id="GO:0016491">
    <property type="term" value="F:oxidoreductase activity"/>
    <property type="evidence" value="ECO:0007669"/>
    <property type="project" value="InterPro"/>
</dbReference>
<name>A0A290XAE1_9GAMM</name>
<keyword evidence="3" id="KW-1185">Reference proteome</keyword>
<dbReference type="InterPro" id="IPR017853">
    <property type="entry name" value="GH"/>
</dbReference>
<evidence type="ECO:0000313" key="2">
    <source>
        <dbReference type="EMBL" id="ATD66080.1"/>
    </source>
</evidence>
<dbReference type="InterPro" id="IPR002937">
    <property type="entry name" value="Amino_oxidase"/>
</dbReference>
<dbReference type="PANTHER" id="PTHR21197">
    <property type="entry name" value="UDP-GALACTOPYRANOSE MUTASE"/>
    <property type="match status" value="1"/>
</dbReference>
<dbReference type="SUPFAM" id="SSF53756">
    <property type="entry name" value="UDP-Glycosyltransferase/glycogen phosphorylase"/>
    <property type="match status" value="1"/>
</dbReference>
<protein>
    <submittedName>
        <fullName evidence="2">Amine oxidase</fullName>
    </submittedName>
</protein>
<dbReference type="KEGG" id="lum:CNR27_00240"/>
<dbReference type="Pfam" id="PF13692">
    <property type="entry name" value="Glyco_trans_1_4"/>
    <property type="match status" value="1"/>
</dbReference>
<organism evidence="2 3">
    <name type="scientific">Luteimonas chenhongjianii</name>
    <dbReference type="NCBI Taxonomy" id="2006110"/>
    <lineage>
        <taxon>Bacteria</taxon>
        <taxon>Pseudomonadati</taxon>
        <taxon>Pseudomonadota</taxon>
        <taxon>Gammaproteobacteria</taxon>
        <taxon>Lysobacterales</taxon>
        <taxon>Lysobacteraceae</taxon>
        <taxon>Luteimonas</taxon>
    </lineage>
</organism>